<dbReference type="AlphaFoldDB" id="A0A4S4F0S1"/>
<evidence type="ECO:0000259" key="11">
    <source>
        <dbReference type="Pfam" id="PF00999"/>
    </source>
</evidence>
<evidence type="ECO:0000313" key="14">
    <source>
        <dbReference type="EMBL" id="THG22475.1"/>
    </source>
</evidence>
<gene>
    <name evidence="14" type="ORF">TEA_002243</name>
</gene>
<evidence type="ECO:0000256" key="9">
    <source>
        <dbReference type="ARBA" id="ARBA00038341"/>
    </source>
</evidence>
<evidence type="ECO:0000256" key="3">
    <source>
        <dbReference type="ARBA" id="ARBA00022538"/>
    </source>
</evidence>
<dbReference type="Pfam" id="PF23259">
    <property type="entry name" value="CHX17_C"/>
    <property type="match status" value="1"/>
</dbReference>
<comment type="caution">
    <text evidence="14">The sequence shown here is derived from an EMBL/GenBank/DDBJ whole genome shotgun (WGS) entry which is preliminary data.</text>
</comment>
<dbReference type="InterPro" id="IPR006153">
    <property type="entry name" value="Cation/H_exchanger_TM"/>
</dbReference>
<protein>
    <submittedName>
        <fullName evidence="14">Uncharacterized protein</fullName>
    </submittedName>
</protein>
<feature type="transmembrane region" description="Helical" evidence="10">
    <location>
        <begin position="215"/>
        <end position="234"/>
    </location>
</feature>
<dbReference type="PANTHER" id="PTHR32468">
    <property type="entry name" value="CATION/H + ANTIPORTER"/>
    <property type="match status" value="1"/>
</dbReference>
<dbReference type="Pfam" id="PF00999">
    <property type="entry name" value="Na_H_Exchanger"/>
    <property type="match status" value="1"/>
</dbReference>
<comment type="subcellular location">
    <subcellularLocation>
        <location evidence="1">Membrane</location>
        <topology evidence="1">Multi-pass membrane protein</topology>
    </subcellularLocation>
</comment>
<comment type="similarity">
    <text evidence="9">Belongs to the monovalent cation:proton antiporter 2 (CPA2) transporter (TC 2.A.37) family. CHX (TC 2.A.37.4) subfamily.</text>
</comment>
<feature type="transmembrane region" description="Helical" evidence="10">
    <location>
        <begin position="341"/>
        <end position="360"/>
    </location>
</feature>
<accession>A0A4S4F0S1</accession>
<dbReference type="InterPro" id="IPR057291">
    <property type="entry name" value="CHX17_2nd"/>
</dbReference>
<keyword evidence="7" id="KW-0406">Ion transport</keyword>
<keyword evidence="3" id="KW-0633">Potassium transport</keyword>
<dbReference type="EMBL" id="SDRB02000847">
    <property type="protein sequence ID" value="THG22475.1"/>
    <property type="molecule type" value="Genomic_DNA"/>
</dbReference>
<proteinExistence type="inferred from homology"/>
<dbReference type="InterPro" id="IPR038770">
    <property type="entry name" value="Na+/solute_symporter_sf"/>
</dbReference>
<feature type="transmembrane region" description="Helical" evidence="10">
    <location>
        <begin position="119"/>
        <end position="136"/>
    </location>
</feature>
<sequence length="812" mass="89922">MGSAMNAGEGATHQHLKEIHGGRVRVSLPYVCHNVHQINSGGIWHGNNPLDYSLPTLMLQLSLITIITRFVYVVLKPFGQPLIVSQILGGVVLGPSILGQNTSFSTKLFPKKGKNILDTLSIFGFTLFIFLIGVKMDPSMVLRSGKKTLAIGILGFFIPYGLASFVAFLLQQFLSLDHEISSVLPSLIIMLSMTAFPVMACFLDDLKILNSEIGRLASSSSIICDICHWTIMSVKYAAKLAMAKSFKLSVGSFLSAVLYIVVIVFGVRPAALWIIRHTPEGRPVKERYISAVLVTLMCCGLVGEILGLSSIMAALAIGLVIPDGPPLGAALVERLDCFVSVLLMPLFFTICGLQMDVFAIEKLRNAGVMLLVVLAAFIGKIMGTMLPPLFCRMPFRDALSLGLIMNSKGIVELALLNDWKQSKIINEECYTIMIISVVLVTGVISPLVKVLYDPSKRYVAYKRRTILHLRHNDELRVLACVHGQENVQAIMTLLQVSSSPRSEFPVNLVVLHLVKLMGRSSSLLIAHREREKPSPTPTISERIFNAFKKLELQSNGRLFVHCYKGISPYATMHNDVCSLALEKRTTLIIVPFHKLWVYGQRVETSYAFRHLNKNVLDRSPCSVGILIDRGNRKSRYIIADPSSYRVAVLFFGGADDREALAYARRMSQHPNVMLSLIRFAASNPAIPIVGGTERSRMLDADILSHFKLNLNQSEQVLYQEEVVSTGMDVLRVTRAVLENGYDLVMVGRRHGDSNIMLQLGKWKQRGELGSIGEILASSDFECSASALVMQQQTRLWGLQDPEESTHLRKISL</sequence>
<keyword evidence="5" id="KW-0630">Potassium</keyword>
<keyword evidence="4 10" id="KW-0812">Transmembrane</keyword>
<keyword evidence="6 10" id="KW-1133">Transmembrane helix</keyword>
<feature type="domain" description="Cation/H(+) antiporter C-terminal" evidence="13">
    <location>
        <begin position="644"/>
        <end position="793"/>
    </location>
</feature>
<evidence type="ECO:0000256" key="6">
    <source>
        <dbReference type="ARBA" id="ARBA00022989"/>
    </source>
</evidence>
<feature type="domain" description="Cation/H(+) antiporter central" evidence="12">
    <location>
        <begin position="509"/>
        <end position="631"/>
    </location>
</feature>
<dbReference type="InterPro" id="IPR057290">
    <property type="entry name" value="CHX17_C"/>
</dbReference>
<feature type="transmembrane region" description="Helical" evidence="10">
    <location>
        <begin position="82"/>
        <end position="99"/>
    </location>
</feature>
<organism evidence="14 15">
    <name type="scientific">Camellia sinensis var. sinensis</name>
    <name type="common">China tea</name>
    <dbReference type="NCBI Taxonomy" id="542762"/>
    <lineage>
        <taxon>Eukaryota</taxon>
        <taxon>Viridiplantae</taxon>
        <taxon>Streptophyta</taxon>
        <taxon>Embryophyta</taxon>
        <taxon>Tracheophyta</taxon>
        <taxon>Spermatophyta</taxon>
        <taxon>Magnoliopsida</taxon>
        <taxon>eudicotyledons</taxon>
        <taxon>Gunneridae</taxon>
        <taxon>Pentapetalae</taxon>
        <taxon>asterids</taxon>
        <taxon>Ericales</taxon>
        <taxon>Theaceae</taxon>
        <taxon>Camellia</taxon>
    </lineage>
</organism>
<dbReference type="GO" id="GO:0015297">
    <property type="term" value="F:antiporter activity"/>
    <property type="evidence" value="ECO:0007669"/>
    <property type="project" value="InterPro"/>
</dbReference>
<evidence type="ECO:0000256" key="2">
    <source>
        <dbReference type="ARBA" id="ARBA00022448"/>
    </source>
</evidence>
<feature type="transmembrane region" description="Helical" evidence="10">
    <location>
        <begin position="288"/>
        <end position="321"/>
    </location>
</feature>
<dbReference type="Pfam" id="PF23256">
    <property type="entry name" value="CHX17_2nd"/>
    <property type="match status" value="1"/>
</dbReference>
<feature type="transmembrane region" description="Helical" evidence="10">
    <location>
        <begin position="429"/>
        <end position="452"/>
    </location>
</feature>
<dbReference type="PANTHER" id="PTHR32468:SF164">
    <property type="entry name" value="OS05G0485000 PROTEIN"/>
    <property type="match status" value="1"/>
</dbReference>
<feature type="transmembrane region" description="Helical" evidence="10">
    <location>
        <begin position="57"/>
        <end position="75"/>
    </location>
</feature>
<keyword evidence="2" id="KW-0813">Transport</keyword>
<evidence type="ECO:0000256" key="5">
    <source>
        <dbReference type="ARBA" id="ARBA00022958"/>
    </source>
</evidence>
<evidence type="ECO:0000256" key="4">
    <source>
        <dbReference type="ARBA" id="ARBA00022692"/>
    </source>
</evidence>
<keyword evidence="8 10" id="KW-0472">Membrane</keyword>
<feature type="transmembrane region" description="Helical" evidence="10">
    <location>
        <begin position="246"/>
        <end position="267"/>
    </location>
</feature>
<keyword evidence="15" id="KW-1185">Reference proteome</keyword>
<evidence type="ECO:0000256" key="7">
    <source>
        <dbReference type="ARBA" id="ARBA00023065"/>
    </source>
</evidence>
<name>A0A4S4F0S1_CAMSN</name>
<feature type="transmembrane region" description="Helical" evidence="10">
    <location>
        <begin position="148"/>
        <end position="170"/>
    </location>
</feature>
<evidence type="ECO:0000256" key="8">
    <source>
        <dbReference type="ARBA" id="ARBA00023136"/>
    </source>
</evidence>
<evidence type="ECO:0000256" key="1">
    <source>
        <dbReference type="ARBA" id="ARBA00004141"/>
    </source>
</evidence>
<dbReference type="InterPro" id="IPR050794">
    <property type="entry name" value="CPA2_transporter"/>
</dbReference>
<feature type="transmembrane region" description="Helical" evidence="10">
    <location>
        <begin position="182"/>
        <end position="203"/>
    </location>
</feature>
<dbReference type="GO" id="GO:0006813">
    <property type="term" value="P:potassium ion transport"/>
    <property type="evidence" value="ECO:0007669"/>
    <property type="project" value="UniProtKB-KW"/>
</dbReference>
<dbReference type="Proteomes" id="UP000306102">
    <property type="component" value="Unassembled WGS sequence"/>
</dbReference>
<dbReference type="GO" id="GO:0016020">
    <property type="term" value="C:membrane"/>
    <property type="evidence" value="ECO:0007669"/>
    <property type="project" value="UniProtKB-SubCell"/>
</dbReference>
<feature type="domain" description="Cation/H+ exchanger transmembrane" evidence="11">
    <location>
        <begin position="67"/>
        <end position="449"/>
    </location>
</feature>
<feature type="transmembrane region" description="Helical" evidence="10">
    <location>
        <begin position="367"/>
        <end position="386"/>
    </location>
</feature>
<evidence type="ECO:0000259" key="13">
    <source>
        <dbReference type="Pfam" id="PF23259"/>
    </source>
</evidence>
<dbReference type="Gene3D" id="1.20.1530.20">
    <property type="match status" value="1"/>
</dbReference>
<reference evidence="14 15" key="1">
    <citation type="journal article" date="2018" name="Proc. Natl. Acad. Sci. U.S.A.">
        <title>Draft genome sequence of Camellia sinensis var. sinensis provides insights into the evolution of the tea genome and tea quality.</title>
        <authorList>
            <person name="Wei C."/>
            <person name="Yang H."/>
            <person name="Wang S."/>
            <person name="Zhao J."/>
            <person name="Liu C."/>
            <person name="Gao L."/>
            <person name="Xia E."/>
            <person name="Lu Y."/>
            <person name="Tai Y."/>
            <person name="She G."/>
            <person name="Sun J."/>
            <person name="Cao H."/>
            <person name="Tong W."/>
            <person name="Gao Q."/>
            <person name="Li Y."/>
            <person name="Deng W."/>
            <person name="Jiang X."/>
            <person name="Wang W."/>
            <person name="Chen Q."/>
            <person name="Zhang S."/>
            <person name="Li H."/>
            <person name="Wu J."/>
            <person name="Wang P."/>
            <person name="Li P."/>
            <person name="Shi C."/>
            <person name="Zheng F."/>
            <person name="Jian J."/>
            <person name="Huang B."/>
            <person name="Shan D."/>
            <person name="Shi M."/>
            <person name="Fang C."/>
            <person name="Yue Y."/>
            <person name="Li F."/>
            <person name="Li D."/>
            <person name="Wei S."/>
            <person name="Han B."/>
            <person name="Jiang C."/>
            <person name="Yin Y."/>
            <person name="Xia T."/>
            <person name="Zhang Z."/>
            <person name="Bennetzen J.L."/>
            <person name="Zhao S."/>
            <person name="Wan X."/>
        </authorList>
    </citation>
    <scope>NUCLEOTIDE SEQUENCE [LARGE SCALE GENOMIC DNA]</scope>
    <source>
        <strain evidence="15">cv. Shuchazao</strain>
        <tissue evidence="14">Leaf</tissue>
    </source>
</reference>
<evidence type="ECO:0000256" key="10">
    <source>
        <dbReference type="SAM" id="Phobius"/>
    </source>
</evidence>
<dbReference type="GO" id="GO:0006885">
    <property type="term" value="P:regulation of pH"/>
    <property type="evidence" value="ECO:0007669"/>
    <property type="project" value="TreeGrafter"/>
</dbReference>
<evidence type="ECO:0000259" key="12">
    <source>
        <dbReference type="Pfam" id="PF23256"/>
    </source>
</evidence>
<dbReference type="GO" id="GO:0012505">
    <property type="term" value="C:endomembrane system"/>
    <property type="evidence" value="ECO:0007669"/>
    <property type="project" value="TreeGrafter"/>
</dbReference>
<dbReference type="GO" id="GO:1902600">
    <property type="term" value="P:proton transmembrane transport"/>
    <property type="evidence" value="ECO:0007669"/>
    <property type="project" value="InterPro"/>
</dbReference>
<evidence type="ECO:0000313" key="15">
    <source>
        <dbReference type="Proteomes" id="UP000306102"/>
    </source>
</evidence>